<dbReference type="Pfam" id="PF02577">
    <property type="entry name" value="BFN_dom"/>
    <property type="match status" value="1"/>
</dbReference>
<accession>A0A399FX67</accession>
<organism evidence="2 3">
    <name type="scientific">candidate division NPL-UPA2 bacterium Unc8</name>
    <dbReference type="NCBI Taxonomy" id="1980939"/>
    <lineage>
        <taxon>Bacteria</taxon>
    </lineage>
</organism>
<dbReference type="Proteomes" id="UP000266287">
    <property type="component" value="Unassembled WGS sequence"/>
</dbReference>
<evidence type="ECO:0000313" key="2">
    <source>
        <dbReference type="EMBL" id="RII00771.1"/>
    </source>
</evidence>
<name>A0A399FX67_UNCN2</name>
<evidence type="ECO:0000313" key="3">
    <source>
        <dbReference type="Proteomes" id="UP000266287"/>
    </source>
</evidence>
<reference evidence="2 3" key="1">
    <citation type="submission" date="2018-08" db="EMBL/GenBank/DDBJ databases">
        <title>Draft genome of candidate division NPL-UPA2 bacterium Unc8 that adapted to ultra-basic serpentinizing groundwater.</title>
        <authorList>
            <person name="Ishii S."/>
            <person name="Suzuki S."/>
            <person name="Nealson K.H."/>
        </authorList>
    </citation>
    <scope>NUCLEOTIDE SEQUENCE [LARGE SCALE GENOMIC DNA]</scope>
    <source>
        <strain evidence="2">Unc8</strain>
    </source>
</reference>
<dbReference type="InterPro" id="IPR003729">
    <property type="entry name" value="Bi_nuclease_dom"/>
</dbReference>
<dbReference type="GO" id="GO:0004518">
    <property type="term" value="F:nuclease activity"/>
    <property type="evidence" value="ECO:0007669"/>
    <property type="project" value="InterPro"/>
</dbReference>
<dbReference type="SUPFAM" id="SSF103256">
    <property type="entry name" value="Hypothetical protein TM0160"/>
    <property type="match status" value="1"/>
</dbReference>
<sequence>MMEMQLSSIRMDEKRGEQLIILKEKDGEKRRLPIIIGPYEAEAIRMKMKGITPPRPLTHDLLMSTIKGLGAKLEGIIVDSLSEGIFFAKLMIVTQEGEEVKIDARPSDAIALALRANVPIFVAEEVIDLTTASP</sequence>
<dbReference type="InterPro" id="IPR036104">
    <property type="entry name" value="BFN_sf"/>
</dbReference>
<protein>
    <submittedName>
        <fullName evidence="2">Bifunctional nuclease family protein</fullName>
    </submittedName>
</protein>
<feature type="domain" description="BFN" evidence="1">
    <location>
        <begin position="1"/>
        <end position="134"/>
    </location>
</feature>
<dbReference type="PANTHER" id="PTHR15160">
    <property type="entry name" value="VON HIPPEL-LINDAU PROTEIN"/>
    <property type="match status" value="1"/>
</dbReference>
<dbReference type="AlphaFoldDB" id="A0A399FX67"/>
<dbReference type="PANTHER" id="PTHR15160:SF1">
    <property type="entry name" value="VON HIPPEL-LINDAU DISEASE TUMOR SUPPRESSOR"/>
    <property type="match status" value="1"/>
</dbReference>
<gene>
    <name evidence="2" type="ORF">B9J77_01790</name>
</gene>
<proteinExistence type="predicted"/>
<dbReference type="Gene3D" id="3.10.690.10">
    <property type="entry name" value="Bifunctional nuclease domain"/>
    <property type="match status" value="1"/>
</dbReference>
<evidence type="ECO:0000259" key="1">
    <source>
        <dbReference type="PROSITE" id="PS51658"/>
    </source>
</evidence>
<dbReference type="PROSITE" id="PS51658">
    <property type="entry name" value="BFN"/>
    <property type="match status" value="1"/>
</dbReference>
<comment type="caution">
    <text evidence="2">The sequence shown here is derived from an EMBL/GenBank/DDBJ whole genome shotgun (WGS) entry which is preliminary data.</text>
</comment>
<dbReference type="EMBL" id="NDHY01000002">
    <property type="protein sequence ID" value="RII00771.1"/>
    <property type="molecule type" value="Genomic_DNA"/>
</dbReference>